<dbReference type="Pfam" id="PF12159">
    <property type="entry name" value="DUF3593"/>
    <property type="match status" value="1"/>
</dbReference>
<reference evidence="3" key="1">
    <citation type="submission" date="2021-01" db="EMBL/GenBank/DDBJ databases">
        <authorList>
            <person name="Corre E."/>
            <person name="Pelletier E."/>
            <person name="Niang G."/>
            <person name="Scheremetjew M."/>
            <person name="Finn R."/>
            <person name="Kale V."/>
            <person name="Holt S."/>
            <person name="Cochrane G."/>
            <person name="Meng A."/>
            <person name="Brown T."/>
            <person name="Cohen L."/>
        </authorList>
    </citation>
    <scope>NUCLEOTIDE SEQUENCE</scope>
    <source>
        <strain evidence="3">CCMP 410</strain>
    </source>
</reference>
<feature type="chain" id="PRO_5030962037" evidence="2">
    <location>
        <begin position="24"/>
        <end position="450"/>
    </location>
</feature>
<feature type="transmembrane region" description="Helical" evidence="1">
    <location>
        <begin position="260"/>
        <end position="278"/>
    </location>
</feature>
<dbReference type="PANTHER" id="PTHR33833">
    <property type="entry name" value="NUCLEOLAR-LIKE PROTEIN-RELATED"/>
    <property type="match status" value="1"/>
</dbReference>
<name>A0A7S1VXE7_9STRA</name>
<feature type="transmembrane region" description="Helical" evidence="1">
    <location>
        <begin position="36"/>
        <end position="56"/>
    </location>
</feature>
<feature type="transmembrane region" description="Helical" evidence="1">
    <location>
        <begin position="132"/>
        <end position="152"/>
    </location>
</feature>
<feature type="signal peptide" evidence="2">
    <location>
        <begin position="1"/>
        <end position="23"/>
    </location>
</feature>
<dbReference type="EMBL" id="HBGK01053431">
    <property type="protein sequence ID" value="CAD9312407.1"/>
    <property type="molecule type" value="Transcribed_RNA"/>
</dbReference>
<feature type="transmembrane region" description="Helical" evidence="1">
    <location>
        <begin position="293"/>
        <end position="312"/>
    </location>
</feature>
<dbReference type="PANTHER" id="PTHR33833:SF3">
    <property type="entry name" value="YCF49-LIKE PROTEIN"/>
    <property type="match status" value="1"/>
</dbReference>
<keyword evidence="1" id="KW-1133">Transmembrane helix</keyword>
<sequence>MGNYGFQFVLMFVFFTIPSGIISKSTYGVSLANCDWLHGGAELLLTVANVLLVLGFQEASTTTEKPNLGLGRTVSLGLAAAFAAACAVGPTLGFEAHSPFLFGLGNLPPETVASLPWVSHAEPENALSLPTWAIHFSSVFEFVFAMGAVWQFSKVTKNETWKGLTWGMLPLHASGICACTYHFFYNPSVLQILVTMQAGFTCLGNLTCAIAAFRIARSNGWSLEEVNPFPKSETSPRGLKVEAAAAMPLEILTDKPKEPTVALVGKLVGATLVTSYAVKYGELGLDLPFTPNLPVGLLLVFGIPALTAYNFYSDGAKENGGEAMFKLPSFGGDGEGLSMADVKKYGVSGTVAYVLTELAFWAVAFPVASAALYKTSGHWPDVINDSSDRATVLGFIFAGANVARLLVPLRLGAALALAPWVDDNILSRVGGSSDGESASADVVIDTEARD</sequence>
<dbReference type="InterPro" id="IPR019634">
    <property type="entry name" value="Uncharacterised_Ycf49"/>
</dbReference>
<feature type="transmembrane region" description="Helical" evidence="1">
    <location>
        <begin position="76"/>
        <end position="94"/>
    </location>
</feature>
<feature type="transmembrane region" description="Helical" evidence="1">
    <location>
        <begin position="393"/>
        <end position="418"/>
    </location>
</feature>
<feature type="transmembrane region" description="Helical" evidence="1">
    <location>
        <begin position="164"/>
        <end position="184"/>
    </location>
</feature>
<evidence type="ECO:0000256" key="2">
    <source>
        <dbReference type="SAM" id="SignalP"/>
    </source>
</evidence>
<accession>A0A7S1VXE7</accession>
<keyword evidence="2" id="KW-0732">Signal</keyword>
<evidence type="ECO:0000313" key="3">
    <source>
        <dbReference type="EMBL" id="CAD9312407.1"/>
    </source>
</evidence>
<protein>
    <submittedName>
        <fullName evidence="3">Uncharacterized protein</fullName>
    </submittedName>
</protein>
<dbReference type="InterPro" id="IPR021995">
    <property type="entry name" value="DUF3593"/>
</dbReference>
<evidence type="ECO:0000256" key="1">
    <source>
        <dbReference type="SAM" id="Phobius"/>
    </source>
</evidence>
<dbReference type="Pfam" id="PF10693">
    <property type="entry name" value="DUF2499"/>
    <property type="match status" value="1"/>
</dbReference>
<feature type="transmembrane region" description="Helical" evidence="1">
    <location>
        <begin position="351"/>
        <end position="373"/>
    </location>
</feature>
<gene>
    <name evidence="3" type="ORF">GOCE00092_LOCUS28145</name>
</gene>
<keyword evidence="1" id="KW-0812">Transmembrane</keyword>
<feature type="transmembrane region" description="Helical" evidence="1">
    <location>
        <begin position="190"/>
        <end position="213"/>
    </location>
</feature>
<dbReference type="AlphaFoldDB" id="A0A7S1VXE7"/>
<keyword evidence="1" id="KW-0472">Membrane</keyword>
<organism evidence="3">
    <name type="scientific">Grammatophora oceanica</name>
    <dbReference type="NCBI Taxonomy" id="210454"/>
    <lineage>
        <taxon>Eukaryota</taxon>
        <taxon>Sar</taxon>
        <taxon>Stramenopiles</taxon>
        <taxon>Ochrophyta</taxon>
        <taxon>Bacillariophyta</taxon>
        <taxon>Fragilariophyceae</taxon>
        <taxon>Fragilariophycidae</taxon>
        <taxon>Rhabdonematales</taxon>
        <taxon>Grammatophoraceae</taxon>
        <taxon>Grammatophora</taxon>
    </lineage>
</organism>
<proteinExistence type="predicted"/>